<dbReference type="AlphaFoldDB" id="A0A2Z4AB31"/>
<proteinExistence type="predicted"/>
<dbReference type="InterPro" id="IPR018946">
    <property type="entry name" value="PhoD-like_MPP"/>
</dbReference>
<dbReference type="PANTHER" id="PTHR33987">
    <property type="entry name" value="CALCINEURIN-LIKE METALLO-PHOSPHOESTERASE SUPERFAMILY PROTEIN"/>
    <property type="match status" value="1"/>
</dbReference>
<reference evidence="3 4" key="1">
    <citation type="submission" date="2018-06" db="EMBL/GenBank/DDBJ databases">
        <title>Draft Genome Sequence of a Novel Marine Bacterium Related to the Verrucomicrobia.</title>
        <authorList>
            <person name="Vosseberg J."/>
            <person name="Martijn J."/>
            <person name="Ettema T.J.G."/>
        </authorList>
    </citation>
    <scope>NUCLEOTIDE SEQUENCE [LARGE SCALE GENOMIC DNA]</scope>
    <source>
        <strain evidence="3">TARA_B100001123</strain>
    </source>
</reference>
<feature type="signal peptide" evidence="1">
    <location>
        <begin position="1"/>
        <end position="29"/>
    </location>
</feature>
<evidence type="ECO:0000313" key="4">
    <source>
        <dbReference type="Proteomes" id="UP000247465"/>
    </source>
</evidence>
<name>A0A2Z4AB31_9BACT</name>
<dbReference type="CDD" id="cd07389">
    <property type="entry name" value="MPP_PhoD"/>
    <property type="match status" value="1"/>
</dbReference>
<dbReference type="Gene3D" id="3.60.21.70">
    <property type="entry name" value="PhoD-like phosphatase"/>
    <property type="match status" value="1"/>
</dbReference>
<dbReference type="Pfam" id="PF09423">
    <property type="entry name" value="PhoD"/>
    <property type="match status" value="1"/>
</dbReference>
<evidence type="ECO:0000313" key="3">
    <source>
        <dbReference type="EMBL" id="AWT58911.1"/>
    </source>
</evidence>
<sequence>MLSKLAMFFKKYRLMIIVVLALEAESASAYFPYQTAEPVSLIGIGSCNDQEKPQPYWDVLTDAKVELWVWLGDNVYCDTEDMARMRNIYASQFNHVRYARFRETVPIIGVWDDHDYGENNSGRWYPKKRESQQLLLDFLEEPDDSPRRTREGVFTSHTFGPKGKQLKFILLDNRYFADIPGPESDILGESQWEFLRSELQASTAQLIFICSGTQILAFDQTFENWGNFPRSRQRLLDLIRASQKGGIILLSGDRHFHEISIVNDETVHYPLIDFTSSGMNISATRLKAEKNRYRIGSFYKDLGFGFIVIDWEKEDPTISLQVRDHKNKIRRKFDISLSSLQPNKDLDDEWLIE</sequence>
<dbReference type="EMBL" id="CP029803">
    <property type="protein sequence ID" value="AWT58911.1"/>
    <property type="molecule type" value="Genomic_DNA"/>
</dbReference>
<dbReference type="InterPro" id="IPR038607">
    <property type="entry name" value="PhoD-like_sf"/>
</dbReference>
<dbReference type="InterPro" id="IPR029052">
    <property type="entry name" value="Metallo-depent_PP-like"/>
</dbReference>
<protein>
    <recommendedName>
        <fullName evidence="2">PhoD-like phosphatase metallophosphatase domain-containing protein</fullName>
    </recommendedName>
</protein>
<gene>
    <name evidence="3" type="ORF">DF168_00083</name>
</gene>
<dbReference type="PANTHER" id="PTHR33987:SF1">
    <property type="entry name" value="CALCINEURIN-LIKE METALLO-PHOSPHOESTERASE SUPERFAMILY PROTEIN"/>
    <property type="match status" value="1"/>
</dbReference>
<accession>A0A2Z4AB31</accession>
<evidence type="ECO:0000256" key="1">
    <source>
        <dbReference type="SAM" id="SignalP"/>
    </source>
</evidence>
<organism evidence="3 4">
    <name type="scientific">Candidatus Moanibacter tarae</name>
    <dbReference type="NCBI Taxonomy" id="2200854"/>
    <lineage>
        <taxon>Bacteria</taxon>
        <taxon>Pseudomonadati</taxon>
        <taxon>Verrucomicrobiota</taxon>
        <taxon>Opitutia</taxon>
        <taxon>Puniceicoccales</taxon>
        <taxon>Puniceicoccales incertae sedis</taxon>
        <taxon>Candidatus Moanibacter</taxon>
    </lineage>
</organism>
<feature type="domain" description="PhoD-like phosphatase metallophosphatase" evidence="2">
    <location>
        <begin position="79"/>
        <end position="265"/>
    </location>
</feature>
<feature type="chain" id="PRO_5016273559" description="PhoD-like phosphatase metallophosphatase domain-containing protein" evidence="1">
    <location>
        <begin position="30"/>
        <end position="353"/>
    </location>
</feature>
<dbReference type="Proteomes" id="UP000247465">
    <property type="component" value="Chromosome"/>
</dbReference>
<evidence type="ECO:0000259" key="2">
    <source>
        <dbReference type="Pfam" id="PF09423"/>
    </source>
</evidence>
<dbReference type="KEGG" id="mtar:DF168_00083"/>
<keyword evidence="1" id="KW-0732">Signal</keyword>
<dbReference type="SUPFAM" id="SSF56300">
    <property type="entry name" value="Metallo-dependent phosphatases"/>
    <property type="match status" value="1"/>
</dbReference>